<dbReference type="CDD" id="cd00055">
    <property type="entry name" value="EGF_Lam"/>
    <property type="match status" value="1"/>
</dbReference>
<keyword evidence="3" id="KW-0732">Signal</keyword>
<keyword evidence="5 8" id="KW-1015">Disulfide bond</keyword>
<dbReference type="Proteomes" id="UP000292052">
    <property type="component" value="Unassembled WGS sequence"/>
</dbReference>
<keyword evidence="6" id="KW-0325">Glycoprotein</keyword>
<protein>
    <submittedName>
        <fullName evidence="10">Laminin EGF domain containing protein</fullName>
    </submittedName>
</protein>
<evidence type="ECO:0000256" key="8">
    <source>
        <dbReference type="PROSITE-ProRule" id="PRU00460"/>
    </source>
</evidence>
<feature type="disulfide bond" evidence="8">
    <location>
        <begin position="25"/>
        <end position="34"/>
    </location>
</feature>
<dbReference type="PANTHER" id="PTHR10574">
    <property type="entry name" value="NETRIN/LAMININ-RELATED"/>
    <property type="match status" value="1"/>
</dbReference>
<evidence type="ECO:0000256" key="2">
    <source>
        <dbReference type="ARBA" id="ARBA00022525"/>
    </source>
</evidence>
<dbReference type="STRING" id="1661398.A0A482VAJ3"/>
<dbReference type="Gene3D" id="2.170.300.10">
    <property type="entry name" value="Tie2 ligand-binding domain superfamily"/>
    <property type="match status" value="1"/>
</dbReference>
<dbReference type="Pfam" id="PF00053">
    <property type="entry name" value="EGF_laminin"/>
    <property type="match status" value="1"/>
</dbReference>
<dbReference type="PANTHER" id="PTHR10574:SF435">
    <property type="entry name" value="LAMININ SUBUNIT GAMMA-1"/>
    <property type="match status" value="1"/>
</dbReference>
<dbReference type="AlphaFoldDB" id="A0A482VAJ3"/>
<evidence type="ECO:0000256" key="7">
    <source>
        <dbReference type="ARBA" id="ARBA00023292"/>
    </source>
</evidence>
<evidence type="ECO:0000259" key="9">
    <source>
        <dbReference type="PROSITE" id="PS50027"/>
    </source>
</evidence>
<dbReference type="GO" id="GO:0005604">
    <property type="term" value="C:basement membrane"/>
    <property type="evidence" value="ECO:0007669"/>
    <property type="project" value="TreeGrafter"/>
</dbReference>
<dbReference type="FunFam" id="2.10.25.10:FF:000090">
    <property type="entry name" value="laminin subunit alpha"/>
    <property type="match status" value="1"/>
</dbReference>
<dbReference type="PROSITE" id="PS01248">
    <property type="entry name" value="EGF_LAM_1"/>
    <property type="match status" value="1"/>
</dbReference>
<evidence type="ECO:0000256" key="5">
    <source>
        <dbReference type="ARBA" id="ARBA00023157"/>
    </source>
</evidence>
<dbReference type="GO" id="GO:0009887">
    <property type="term" value="P:animal organ morphogenesis"/>
    <property type="evidence" value="ECO:0007669"/>
    <property type="project" value="TreeGrafter"/>
</dbReference>
<keyword evidence="2" id="KW-0964">Secreted</keyword>
<dbReference type="GO" id="GO:0009888">
    <property type="term" value="P:tissue development"/>
    <property type="evidence" value="ECO:0007669"/>
    <property type="project" value="TreeGrafter"/>
</dbReference>
<comment type="caution">
    <text evidence="10">The sequence shown here is derived from an EMBL/GenBank/DDBJ whole genome shotgun (WGS) entry which is preliminary data.</text>
</comment>
<keyword evidence="7 8" id="KW-0424">Laminin EGF-like domain</keyword>
<feature type="domain" description="Laminin EGF-like" evidence="9">
    <location>
        <begin position="1"/>
        <end position="54"/>
    </location>
</feature>
<accession>A0A482VAJ3</accession>
<comment type="caution">
    <text evidence="8">Lacks conserved residue(s) required for the propagation of feature annotation.</text>
</comment>
<evidence type="ECO:0000256" key="1">
    <source>
        <dbReference type="ARBA" id="ARBA00004613"/>
    </source>
</evidence>
<dbReference type="InterPro" id="IPR002049">
    <property type="entry name" value="LE_dom"/>
</dbReference>
<evidence type="ECO:0000313" key="11">
    <source>
        <dbReference type="Proteomes" id="UP000292052"/>
    </source>
</evidence>
<dbReference type="OrthoDB" id="430826at2759"/>
<feature type="non-terminal residue" evidence="10">
    <location>
        <position position="1"/>
    </location>
</feature>
<proteinExistence type="predicted"/>
<dbReference type="PROSITE" id="PS50027">
    <property type="entry name" value="EGF_LAM_2"/>
    <property type="match status" value="1"/>
</dbReference>
<dbReference type="GO" id="GO:0007411">
    <property type="term" value="P:axon guidance"/>
    <property type="evidence" value="ECO:0007669"/>
    <property type="project" value="TreeGrafter"/>
</dbReference>
<comment type="subcellular location">
    <subcellularLocation>
        <location evidence="1">Secreted</location>
    </subcellularLocation>
</comment>
<dbReference type="EMBL" id="QDEB01120602">
    <property type="protein sequence ID" value="RZB40264.1"/>
    <property type="molecule type" value="Genomic_DNA"/>
</dbReference>
<dbReference type="SUPFAM" id="SSF57196">
    <property type="entry name" value="EGF/Laminin"/>
    <property type="match status" value="1"/>
</dbReference>
<evidence type="ECO:0000313" key="10">
    <source>
        <dbReference type="EMBL" id="RZB40264.1"/>
    </source>
</evidence>
<sequence length="131" mass="14985">RTVAKIADVPNPDPKCDPYTGTCYCKENVEGKRCRECKPGFFNLDLENEFGCTPCFCYEHSSQCMSARVYSKSRIESGFSKSRERWRAEDEYKRNVEIEYAPLVHSISVTAGGDEAIYFLAPERYLGDQRA</sequence>
<evidence type="ECO:0000256" key="3">
    <source>
        <dbReference type="ARBA" id="ARBA00022729"/>
    </source>
</evidence>
<dbReference type="InterPro" id="IPR050440">
    <property type="entry name" value="Laminin/Netrin_ECM"/>
</dbReference>
<reference evidence="10 11" key="1">
    <citation type="submission" date="2017-03" db="EMBL/GenBank/DDBJ databases">
        <title>Genome of the blue death feigning beetle - Asbolus verrucosus.</title>
        <authorList>
            <person name="Rider S.D."/>
        </authorList>
    </citation>
    <scope>NUCLEOTIDE SEQUENCE [LARGE SCALE GENOMIC DNA]</scope>
    <source>
        <strain evidence="10">Butters</strain>
        <tissue evidence="10">Head and leg muscle</tissue>
    </source>
</reference>
<gene>
    <name evidence="10" type="ORF">BDFB_007056</name>
</gene>
<evidence type="ECO:0000256" key="4">
    <source>
        <dbReference type="ARBA" id="ARBA00022737"/>
    </source>
</evidence>
<keyword evidence="11" id="KW-1185">Reference proteome</keyword>
<keyword evidence="4" id="KW-0677">Repeat</keyword>
<name>A0A482VAJ3_ASBVE</name>
<dbReference type="SMART" id="SM00180">
    <property type="entry name" value="EGF_Lam"/>
    <property type="match status" value="1"/>
</dbReference>
<evidence type="ECO:0000256" key="6">
    <source>
        <dbReference type="ARBA" id="ARBA00023180"/>
    </source>
</evidence>
<organism evidence="10 11">
    <name type="scientific">Asbolus verrucosus</name>
    <name type="common">Desert ironclad beetle</name>
    <dbReference type="NCBI Taxonomy" id="1661398"/>
    <lineage>
        <taxon>Eukaryota</taxon>
        <taxon>Metazoa</taxon>
        <taxon>Ecdysozoa</taxon>
        <taxon>Arthropoda</taxon>
        <taxon>Hexapoda</taxon>
        <taxon>Insecta</taxon>
        <taxon>Pterygota</taxon>
        <taxon>Neoptera</taxon>
        <taxon>Endopterygota</taxon>
        <taxon>Coleoptera</taxon>
        <taxon>Polyphaga</taxon>
        <taxon>Cucujiformia</taxon>
        <taxon>Tenebrionidae</taxon>
        <taxon>Pimeliinae</taxon>
        <taxon>Asbolus</taxon>
    </lineage>
</organism>
<dbReference type="GO" id="GO:0005576">
    <property type="term" value="C:extracellular region"/>
    <property type="evidence" value="ECO:0007669"/>
    <property type="project" value="UniProtKB-SubCell"/>
</dbReference>